<dbReference type="Gene3D" id="2.115.10.20">
    <property type="entry name" value="Glycosyl hydrolase domain, family 43"/>
    <property type="match status" value="1"/>
</dbReference>
<accession>A0A1H1VCZ4</accession>
<dbReference type="OrthoDB" id="1090005at2"/>
<gene>
    <name evidence="2" type="ORF">SAMN05216490_1891</name>
</gene>
<sequence length="387" mass="40798">MTCKKSFLFIVARNAGSVLITLLVVSSGCSKSPATPAQSQPKFSVVLGPEQNVIPPGSPGLLFSPDEHLSYLPNASGSFNMWFAADGGTVGFSTPDMLNLSPLKSANGVPIPLLAPSGAGGAAFDADYAGSGSVFRAANGSDLLMIYHAENHLFGTNHSNGIPFYAGIGLARSGDGGITWQREGQILSGYDPQEASQPPTGAGIGTPAAIEANGYIYIFFREIDLQSKMEGIGIARSLISDDAVPGSWQKFWNGSFASPGLGGAFTPLQLILDKNVPSDHRQPFVTFNAYLNVYVLIVVGNGGIYMSTSPDLVTWTAGQVMLPAPVPDATVTPSTAPYNWYPTLLSPDRPSETVTGKTGYLYYAKGANDGTSHHAMYRRSFTLSLAQ</sequence>
<dbReference type="SUPFAM" id="SSF75005">
    <property type="entry name" value="Arabinanase/levansucrase/invertase"/>
    <property type="match status" value="1"/>
</dbReference>
<dbReference type="InterPro" id="IPR023296">
    <property type="entry name" value="Glyco_hydro_beta-prop_sf"/>
</dbReference>
<organism evidence="2 3">
    <name type="scientific">Mucilaginibacter mallensis</name>
    <dbReference type="NCBI Taxonomy" id="652787"/>
    <lineage>
        <taxon>Bacteria</taxon>
        <taxon>Pseudomonadati</taxon>
        <taxon>Bacteroidota</taxon>
        <taxon>Sphingobacteriia</taxon>
        <taxon>Sphingobacteriales</taxon>
        <taxon>Sphingobacteriaceae</taxon>
        <taxon>Mucilaginibacter</taxon>
    </lineage>
</organism>
<evidence type="ECO:0000256" key="1">
    <source>
        <dbReference type="SAM" id="SignalP"/>
    </source>
</evidence>
<evidence type="ECO:0000313" key="2">
    <source>
        <dbReference type="EMBL" id="SDS82553.1"/>
    </source>
</evidence>
<reference evidence="2 3" key="1">
    <citation type="submission" date="2016-10" db="EMBL/GenBank/DDBJ databases">
        <authorList>
            <person name="de Groot N.N."/>
        </authorList>
    </citation>
    <scope>NUCLEOTIDE SEQUENCE [LARGE SCALE GENOMIC DNA]</scope>
    <source>
        <strain evidence="2 3">MP1X4</strain>
    </source>
</reference>
<feature type="chain" id="PRO_5009263210" description="Glycosyl hydrolases family 43" evidence="1">
    <location>
        <begin position="21"/>
        <end position="387"/>
    </location>
</feature>
<feature type="signal peptide" evidence="1">
    <location>
        <begin position="1"/>
        <end position="20"/>
    </location>
</feature>
<evidence type="ECO:0008006" key="4">
    <source>
        <dbReference type="Google" id="ProtNLM"/>
    </source>
</evidence>
<dbReference type="AlphaFoldDB" id="A0A1H1VCZ4"/>
<dbReference type="EMBL" id="LT629740">
    <property type="protein sequence ID" value="SDS82553.1"/>
    <property type="molecule type" value="Genomic_DNA"/>
</dbReference>
<proteinExistence type="predicted"/>
<keyword evidence="3" id="KW-1185">Reference proteome</keyword>
<dbReference type="STRING" id="652787.SAMN05216490_1891"/>
<name>A0A1H1VCZ4_MUCMA</name>
<keyword evidence="1" id="KW-0732">Signal</keyword>
<dbReference type="PROSITE" id="PS51257">
    <property type="entry name" value="PROKAR_LIPOPROTEIN"/>
    <property type="match status" value="1"/>
</dbReference>
<dbReference type="Proteomes" id="UP000199679">
    <property type="component" value="Chromosome I"/>
</dbReference>
<protein>
    <recommendedName>
        <fullName evidence="4">Glycosyl hydrolases family 43</fullName>
    </recommendedName>
</protein>
<evidence type="ECO:0000313" key="3">
    <source>
        <dbReference type="Proteomes" id="UP000199679"/>
    </source>
</evidence>
<dbReference type="RefSeq" id="WP_157682096.1">
    <property type="nucleotide sequence ID" value="NZ_LT629740.1"/>
</dbReference>